<protein>
    <submittedName>
        <fullName evidence="2">Uncharacterized protein</fullName>
    </submittedName>
</protein>
<comment type="caution">
    <text evidence="2">The sequence shown here is derived from an EMBL/GenBank/DDBJ whole genome shotgun (WGS) entry which is preliminary data.</text>
</comment>
<dbReference type="EMBL" id="JAMKFB020000005">
    <property type="protein sequence ID" value="KAL0194329.1"/>
    <property type="molecule type" value="Genomic_DNA"/>
</dbReference>
<dbReference type="AlphaFoldDB" id="A0ABD0R718"/>
<gene>
    <name evidence="2" type="ORF">M9458_012625</name>
</gene>
<feature type="compositionally biased region" description="Polar residues" evidence="1">
    <location>
        <begin position="54"/>
        <end position="63"/>
    </location>
</feature>
<sequence length="63" mass="7206">YRNPFRERDRSSCRNIEGRNKGHSTSYPAEGGLWKGSDILPEGPSGGRYCTVERLQQNAHRKE</sequence>
<name>A0ABD0R718_CIRMR</name>
<keyword evidence="3" id="KW-1185">Reference proteome</keyword>
<accession>A0ABD0R718</accession>
<feature type="compositionally biased region" description="Basic and acidic residues" evidence="1">
    <location>
        <begin position="1"/>
        <end position="20"/>
    </location>
</feature>
<feature type="region of interest" description="Disordered" evidence="1">
    <location>
        <begin position="1"/>
        <end position="63"/>
    </location>
</feature>
<proteinExistence type="predicted"/>
<organism evidence="2 3">
    <name type="scientific">Cirrhinus mrigala</name>
    <name type="common">Mrigala</name>
    <dbReference type="NCBI Taxonomy" id="683832"/>
    <lineage>
        <taxon>Eukaryota</taxon>
        <taxon>Metazoa</taxon>
        <taxon>Chordata</taxon>
        <taxon>Craniata</taxon>
        <taxon>Vertebrata</taxon>
        <taxon>Euteleostomi</taxon>
        <taxon>Actinopterygii</taxon>
        <taxon>Neopterygii</taxon>
        <taxon>Teleostei</taxon>
        <taxon>Ostariophysi</taxon>
        <taxon>Cypriniformes</taxon>
        <taxon>Cyprinidae</taxon>
        <taxon>Labeoninae</taxon>
        <taxon>Labeonini</taxon>
        <taxon>Cirrhinus</taxon>
    </lineage>
</organism>
<evidence type="ECO:0000313" key="3">
    <source>
        <dbReference type="Proteomes" id="UP001529510"/>
    </source>
</evidence>
<feature type="non-terminal residue" evidence="2">
    <location>
        <position position="1"/>
    </location>
</feature>
<evidence type="ECO:0000256" key="1">
    <source>
        <dbReference type="SAM" id="MobiDB-lite"/>
    </source>
</evidence>
<evidence type="ECO:0000313" key="2">
    <source>
        <dbReference type="EMBL" id="KAL0194329.1"/>
    </source>
</evidence>
<reference evidence="2 3" key="1">
    <citation type="submission" date="2024-05" db="EMBL/GenBank/DDBJ databases">
        <title>Genome sequencing and assembly of Indian major carp, Cirrhinus mrigala (Hamilton, 1822).</title>
        <authorList>
            <person name="Mohindra V."/>
            <person name="Chowdhury L.M."/>
            <person name="Lal K."/>
            <person name="Jena J.K."/>
        </authorList>
    </citation>
    <scope>NUCLEOTIDE SEQUENCE [LARGE SCALE GENOMIC DNA]</scope>
    <source>
        <strain evidence="2">CM1030</strain>
        <tissue evidence="2">Blood</tissue>
    </source>
</reference>
<feature type="non-terminal residue" evidence="2">
    <location>
        <position position="63"/>
    </location>
</feature>
<dbReference type="Proteomes" id="UP001529510">
    <property type="component" value="Unassembled WGS sequence"/>
</dbReference>